<sequence>MKKKIICSIFLFSFFLIFRFNKIISINIENDYISDLLKIGIFDKNTPTIKKEIYDQINKVHNTFSSCKTCIKLIQLLCKIIKDKKEKYIDIAIEESLEINLCNSDLWKKFFNYDEILYSEYILEYCEHTFKIIKDNIEENVYELYKNVELFYEKVCEHIDKVCKTAIKEEKLNYTNQIKTKFIFQLYSKYLIEEENFSYTENGLPYKLIETNKNNIKLKKSHFAIIQSEIKIIHKNNLCNDFENNNFRLIKIDMLEEKVQDLFLKMREQDTFIFFFYNEFSSKDIIPNDSILEIKIKIHKITYHIKGVDTKIFKNNLIIDDEKFLLNKYSLS</sequence>
<dbReference type="RefSeq" id="XP_028533688.1">
    <property type="nucleotide sequence ID" value="XM_028677283.1"/>
</dbReference>
<dbReference type="AlphaFoldDB" id="A0A1J1H805"/>
<dbReference type="GeneID" id="39736808"/>
<dbReference type="KEGG" id="prel:PRELSG_1103200"/>
<evidence type="ECO:0000313" key="1">
    <source>
        <dbReference type="EMBL" id="CRH00685.1"/>
    </source>
</evidence>
<accession>A0A1J1H805</accession>
<keyword evidence="2" id="KW-1185">Reference proteome</keyword>
<organism evidence="1 2">
    <name type="scientific">Plasmodium relictum</name>
    <dbReference type="NCBI Taxonomy" id="85471"/>
    <lineage>
        <taxon>Eukaryota</taxon>
        <taxon>Sar</taxon>
        <taxon>Alveolata</taxon>
        <taxon>Apicomplexa</taxon>
        <taxon>Aconoidasida</taxon>
        <taxon>Haemosporida</taxon>
        <taxon>Plasmodiidae</taxon>
        <taxon>Plasmodium</taxon>
        <taxon>Plasmodium (Haemamoeba)</taxon>
    </lineage>
</organism>
<evidence type="ECO:0000313" key="2">
    <source>
        <dbReference type="Proteomes" id="UP000220158"/>
    </source>
</evidence>
<dbReference type="OrthoDB" id="384313at2759"/>
<proteinExistence type="predicted"/>
<gene>
    <name evidence="1" type="ORF">PRELSG_1103200</name>
</gene>
<name>A0A1J1H805_PLARL</name>
<dbReference type="VEuPathDB" id="PlasmoDB:PRELSG_1103200"/>
<dbReference type="Proteomes" id="UP000220158">
    <property type="component" value="Chromosome 11"/>
</dbReference>
<dbReference type="EMBL" id="LN835306">
    <property type="protein sequence ID" value="CRH00685.1"/>
    <property type="molecule type" value="Genomic_DNA"/>
</dbReference>
<dbReference type="OMA" id="SCKTCIK"/>
<protein>
    <submittedName>
        <fullName evidence="1">Uncharacterized protein</fullName>
    </submittedName>
</protein>
<reference evidence="1 2" key="1">
    <citation type="submission" date="2015-04" db="EMBL/GenBank/DDBJ databases">
        <authorList>
            <consortium name="Pathogen Informatics"/>
        </authorList>
    </citation>
    <scope>NUCLEOTIDE SEQUENCE [LARGE SCALE GENOMIC DNA]</scope>
    <source>
        <strain evidence="1 2">SGS1</strain>
    </source>
</reference>